<accession>A0A914HNK1</accession>
<evidence type="ECO:0000313" key="4">
    <source>
        <dbReference type="WBParaSite" id="Gr19_v10_g2246.t1"/>
    </source>
</evidence>
<reference evidence="4" key="1">
    <citation type="submission" date="2022-11" db="UniProtKB">
        <authorList>
            <consortium name="WormBaseParasite"/>
        </authorList>
    </citation>
    <scope>IDENTIFICATION</scope>
</reference>
<sequence>MNLFVKCCVFMLMCAVCTEAYMFICLTGCRCDTNEEIIHCDDNLVRKTVPVPPHGTHLRGFSVLSLTNNNIDELPDEPLLLAKFPDLKTIDLEANKNFDCNTLKLYTKLNVLSDCGKKHETKNERIRVHARPNSDTETDGKESKHEEPRHKQKTKCDDLKRRRSDDQYVGCLWDQLHDRLNEISEDYGLNTLIDDIGKMFNDVVQGAASYYSNIMNTIVCLLIIAILSEQLCGIHSGKSGKPKEPLKKEEETSSTATSSYQAASHANVPFDNGLFGPSSYYDEQRDNSIIQAENERKQQKHLFTEYLKYTSRNKKQ</sequence>
<feature type="signal peptide" evidence="2">
    <location>
        <begin position="1"/>
        <end position="20"/>
    </location>
</feature>
<proteinExistence type="predicted"/>
<name>A0A914HNK1_GLORO</name>
<feature type="chain" id="PRO_5037436626" evidence="2">
    <location>
        <begin position="21"/>
        <end position="316"/>
    </location>
</feature>
<organism evidence="3 4">
    <name type="scientific">Globodera rostochiensis</name>
    <name type="common">Golden nematode worm</name>
    <name type="synonym">Heterodera rostochiensis</name>
    <dbReference type="NCBI Taxonomy" id="31243"/>
    <lineage>
        <taxon>Eukaryota</taxon>
        <taxon>Metazoa</taxon>
        <taxon>Ecdysozoa</taxon>
        <taxon>Nematoda</taxon>
        <taxon>Chromadorea</taxon>
        <taxon>Rhabditida</taxon>
        <taxon>Tylenchina</taxon>
        <taxon>Tylenchomorpha</taxon>
        <taxon>Tylenchoidea</taxon>
        <taxon>Heteroderidae</taxon>
        <taxon>Heteroderinae</taxon>
        <taxon>Globodera</taxon>
    </lineage>
</organism>
<dbReference type="WBParaSite" id="Gr19_v10_g2246.t1">
    <property type="protein sequence ID" value="Gr19_v10_g2246.t1"/>
    <property type="gene ID" value="Gr19_v10_g2246"/>
</dbReference>
<feature type="region of interest" description="Disordered" evidence="1">
    <location>
        <begin position="237"/>
        <end position="279"/>
    </location>
</feature>
<evidence type="ECO:0000313" key="3">
    <source>
        <dbReference type="Proteomes" id="UP000887572"/>
    </source>
</evidence>
<feature type="compositionally biased region" description="Low complexity" evidence="1">
    <location>
        <begin position="253"/>
        <end position="264"/>
    </location>
</feature>
<evidence type="ECO:0000256" key="2">
    <source>
        <dbReference type="SAM" id="SignalP"/>
    </source>
</evidence>
<dbReference type="InterPro" id="IPR032675">
    <property type="entry name" value="LRR_dom_sf"/>
</dbReference>
<keyword evidence="2" id="KW-0732">Signal</keyword>
<feature type="region of interest" description="Disordered" evidence="1">
    <location>
        <begin position="123"/>
        <end position="158"/>
    </location>
</feature>
<dbReference type="AlphaFoldDB" id="A0A914HNK1"/>
<dbReference type="Proteomes" id="UP000887572">
    <property type="component" value="Unplaced"/>
</dbReference>
<keyword evidence="3" id="KW-1185">Reference proteome</keyword>
<feature type="compositionally biased region" description="Basic and acidic residues" evidence="1">
    <location>
        <begin position="241"/>
        <end position="251"/>
    </location>
</feature>
<dbReference type="Gene3D" id="3.80.10.10">
    <property type="entry name" value="Ribonuclease Inhibitor"/>
    <property type="match status" value="1"/>
</dbReference>
<evidence type="ECO:0000256" key="1">
    <source>
        <dbReference type="SAM" id="MobiDB-lite"/>
    </source>
</evidence>
<dbReference type="SUPFAM" id="SSF52075">
    <property type="entry name" value="Outer arm dynein light chain 1"/>
    <property type="match status" value="1"/>
</dbReference>
<protein>
    <submittedName>
        <fullName evidence="4">Uncharacterized protein</fullName>
    </submittedName>
</protein>